<organism evidence="1">
    <name type="scientific">marine metagenome</name>
    <dbReference type="NCBI Taxonomy" id="408172"/>
    <lineage>
        <taxon>unclassified sequences</taxon>
        <taxon>metagenomes</taxon>
        <taxon>ecological metagenomes</taxon>
    </lineage>
</organism>
<name>A0A382TSS2_9ZZZZ</name>
<feature type="non-terminal residue" evidence="1">
    <location>
        <position position="55"/>
    </location>
</feature>
<sequence>MDPAHVGIHARMCGSGFIELHGQRFVAERLYLNWLNAMRAGTVLRGKTCSRQRIT</sequence>
<reference evidence="1" key="1">
    <citation type="submission" date="2018-05" db="EMBL/GenBank/DDBJ databases">
        <authorList>
            <person name="Lanie J.A."/>
            <person name="Ng W.-L."/>
            <person name="Kazmierczak K.M."/>
            <person name="Andrzejewski T.M."/>
            <person name="Davidsen T.M."/>
            <person name="Wayne K.J."/>
            <person name="Tettelin H."/>
            <person name="Glass J.I."/>
            <person name="Rusch D."/>
            <person name="Podicherti R."/>
            <person name="Tsui H.-C.T."/>
            <person name="Winkler M.E."/>
        </authorList>
    </citation>
    <scope>NUCLEOTIDE SEQUENCE</scope>
</reference>
<dbReference type="AlphaFoldDB" id="A0A382TSS2"/>
<accession>A0A382TSS2</accession>
<gene>
    <name evidence="1" type="ORF">METZ01_LOCUS377897</name>
</gene>
<protein>
    <submittedName>
        <fullName evidence="1">Uncharacterized protein</fullName>
    </submittedName>
</protein>
<evidence type="ECO:0000313" key="1">
    <source>
        <dbReference type="EMBL" id="SVD25043.1"/>
    </source>
</evidence>
<dbReference type="EMBL" id="UINC01138849">
    <property type="protein sequence ID" value="SVD25043.1"/>
    <property type="molecule type" value="Genomic_DNA"/>
</dbReference>
<proteinExistence type="predicted"/>